<proteinExistence type="predicted"/>
<dbReference type="OrthoDB" id="152433at2759"/>
<gene>
    <name evidence="2" type="ORF">CCR75_002212</name>
</gene>
<sequence>MRVGAILSYLVGVLASTTANKTHANCNPACSKNETCETKSVQCVTYPCNPISTCVTKPMPEPKCTLKCPEFETCRFDALDNSQICLSPCATVRCGSGYTCVTEKGKCNSPQCPPVARCKLVN</sequence>
<name>A0A976FP11_BRELC</name>
<dbReference type="RefSeq" id="XP_067819797.1">
    <property type="nucleotide sequence ID" value="XM_067960310.1"/>
</dbReference>
<feature type="signal peptide" evidence="1">
    <location>
        <begin position="1"/>
        <end position="19"/>
    </location>
</feature>
<dbReference type="AlphaFoldDB" id="A0A976FP11"/>
<evidence type="ECO:0000313" key="3">
    <source>
        <dbReference type="Proteomes" id="UP000294530"/>
    </source>
</evidence>
<keyword evidence="3" id="KW-1185">Reference proteome</keyword>
<dbReference type="Proteomes" id="UP000294530">
    <property type="component" value="Unassembled WGS sequence"/>
</dbReference>
<dbReference type="KEGG" id="blac:94345981"/>
<feature type="chain" id="PRO_5036734039" description="TIL domain-containing protein" evidence="1">
    <location>
        <begin position="20"/>
        <end position="122"/>
    </location>
</feature>
<dbReference type="GeneID" id="94345981"/>
<organism evidence="2 3">
    <name type="scientific">Bremia lactucae</name>
    <name type="common">Lettuce downy mildew</name>
    <dbReference type="NCBI Taxonomy" id="4779"/>
    <lineage>
        <taxon>Eukaryota</taxon>
        <taxon>Sar</taxon>
        <taxon>Stramenopiles</taxon>
        <taxon>Oomycota</taxon>
        <taxon>Peronosporomycetes</taxon>
        <taxon>Peronosporales</taxon>
        <taxon>Peronosporaceae</taxon>
        <taxon>Bremia</taxon>
    </lineage>
</organism>
<keyword evidence="1" id="KW-0732">Signal</keyword>
<accession>A0A976FP11</accession>
<evidence type="ECO:0000256" key="1">
    <source>
        <dbReference type="SAM" id="SignalP"/>
    </source>
</evidence>
<comment type="caution">
    <text evidence="2">The sequence shown here is derived from an EMBL/GenBank/DDBJ whole genome shotgun (WGS) entry which is preliminary data.</text>
</comment>
<evidence type="ECO:0000313" key="2">
    <source>
        <dbReference type="EMBL" id="TDH70298.1"/>
    </source>
</evidence>
<protein>
    <recommendedName>
        <fullName evidence="4">TIL domain-containing protein</fullName>
    </recommendedName>
</protein>
<reference evidence="2 3" key="1">
    <citation type="journal article" date="2021" name="Genome Biol.">
        <title>AFLAP: assembly-free linkage analysis pipeline using k-mers from genome sequencing data.</title>
        <authorList>
            <person name="Fletcher K."/>
            <person name="Zhang L."/>
            <person name="Gil J."/>
            <person name="Han R."/>
            <person name="Cavanaugh K."/>
            <person name="Michelmore R."/>
        </authorList>
    </citation>
    <scope>NUCLEOTIDE SEQUENCE [LARGE SCALE GENOMIC DNA]</scope>
    <source>
        <strain evidence="2 3">SF5</strain>
    </source>
</reference>
<evidence type="ECO:0008006" key="4">
    <source>
        <dbReference type="Google" id="ProtNLM"/>
    </source>
</evidence>
<dbReference type="EMBL" id="SHOA02000010">
    <property type="protein sequence ID" value="TDH70298.1"/>
    <property type="molecule type" value="Genomic_DNA"/>
</dbReference>